<dbReference type="Proteomes" id="UP001595999">
    <property type="component" value="Unassembled WGS sequence"/>
</dbReference>
<accession>A0ABV8ZUC6</accession>
<evidence type="ECO:0000313" key="3">
    <source>
        <dbReference type="EMBL" id="MFC4490757.1"/>
    </source>
</evidence>
<name>A0ABV8ZUC6_9NEIS</name>
<keyword evidence="4" id="KW-1185">Reference proteome</keyword>
<dbReference type="Gene3D" id="3.40.50.150">
    <property type="entry name" value="Vaccinia Virus protein VP39"/>
    <property type="match status" value="1"/>
</dbReference>
<feature type="domain" description="Methyltransferase type 11" evidence="2">
    <location>
        <begin position="68"/>
        <end position="116"/>
    </location>
</feature>
<evidence type="ECO:0000313" key="4">
    <source>
        <dbReference type="Proteomes" id="UP001595999"/>
    </source>
</evidence>
<dbReference type="InterPro" id="IPR013216">
    <property type="entry name" value="Methyltransf_11"/>
</dbReference>
<dbReference type="Pfam" id="PF08241">
    <property type="entry name" value="Methyltransf_11"/>
    <property type="match status" value="1"/>
</dbReference>
<sequence length="253" mass="28644">MKNSFSDWLTSSELGRYLLEREQAYFDRAVADVFGFHAVQLGLPEVDFLRANRIPWQCRVAASGPAHIACNPEQLPFESRSLDLLVMPHVLDFTTVPHQVLREAERVLMPEGRLILTGFNPVSLWGVRRLIQGRAAVPWSGHFLSLVRIKDWLTLLELEPAAGGFMAYAPPFSRCDWVQRFGFMERAGDRWWPLAAGVYGIEAVKRQRGMRLILPSWKQAKAKAGLAVAAGNERHHSHRGYDTTDQAGQEPRQ</sequence>
<feature type="region of interest" description="Disordered" evidence="1">
    <location>
        <begin position="229"/>
        <end position="253"/>
    </location>
</feature>
<protein>
    <submittedName>
        <fullName evidence="3">Class I SAM-dependent methyltransferase</fullName>
        <ecNumber evidence="3">2.1.1.-</ecNumber>
    </submittedName>
</protein>
<dbReference type="GO" id="GO:0032259">
    <property type="term" value="P:methylation"/>
    <property type="evidence" value="ECO:0007669"/>
    <property type="project" value="UniProtKB-KW"/>
</dbReference>
<proteinExistence type="predicted"/>
<dbReference type="GO" id="GO:0008168">
    <property type="term" value="F:methyltransferase activity"/>
    <property type="evidence" value="ECO:0007669"/>
    <property type="project" value="UniProtKB-KW"/>
</dbReference>
<comment type="caution">
    <text evidence="3">The sequence shown here is derived from an EMBL/GenBank/DDBJ whole genome shotgun (WGS) entry which is preliminary data.</text>
</comment>
<dbReference type="EC" id="2.1.1.-" evidence="3"/>
<keyword evidence="3" id="KW-0489">Methyltransferase</keyword>
<gene>
    <name evidence="3" type="ORF">ACFO0R_14155</name>
</gene>
<dbReference type="RefSeq" id="WP_231461212.1">
    <property type="nucleotide sequence ID" value="NZ_JAJOHW010000024.1"/>
</dbReference>
<evidence type="ECO:0000256" key="1">
    <source>
        <dbReference type="SAM" id="MobiDB-lite"/>
    </source>
</evidence>
<dbReference type="InterPro" id="IPR029063">
    <property type="entry name" value="SAM-dependent_MTases_sf"/>
</dbReference>
<evidence type="ECO:0000259" key="2">
    <source>
        <dbReference type="Pfam" id="PF08241"/>
    </source>
</evidence>
<keyword evidence="3" id="KW-0808">Transferase</keyword>
<dbReference type="EMBL" id="JBHSEK010000008">
    <property type="protein sequence ID" value="MFC4490757.1"/>
    <property type="molecule type" value="Genomic_DNA"/>
</dbReference>
<dbReference type="SUPFAM" id="SSF53335">
    <property type="entry name" value="S-adenosyl-L-methionine-dependent methyltransferases"/>
    <property type="match status" value="1"/>
</dbReference>
<organism evidence="3 4">
    <name type="scientific">Chromobacterium aquaticum</name>
    <dbReference type="NCBI Taxonomy" id="467180"/>
    <lineage>
        <taxon>Bacteria</taxon>
        <taxon>Pseudomonadati</taxon>
        <taxon>Pseudomonadota</taxon>
        <taxon>Betaproteobacteria</taxon>
        <taxon>Neisseriales</taxon>
        <taxon>Chromobacteriaceae</taxon>
        <taxon>Chromobacterium</taxon>
    </lineage>
</organism>
<reference evidence="4" key="1">
    <citation type="journal article" date="2019" name="Int. J. Syst. Evol. Microbiol.">
        <title>The Global Catalogue of Microorganisms (GCM) 10K type strain sequencing project: providing services to taxonomists for standard genome sequencing and annotation.</title>
        <authorList>
            <consortium name="The Broad Institute Genomics Platform"/>
            <consortium name="The Broad Institute Genome Sequencing Center for Infectious Disease"/>
            <person name="Wu L."/>
            <person name="Ma J."/>
        </authorList>
    </citation>
    <scope>NUCLEOTIDE SEQUENCE [LARGE SCALE GENOMIC DNA]</scope>
    <source>
        <strain evidence="4">CGMCC 4.7608</strain>
    </source>
</reference>